<proteinExistence type="predicted"/>
<organism evidence="1 2">
    <name type="scientific">Macrosiphum euphorbiae</name>
    <name type="common">potato aphid</name>
    <dbReference type="NCBI Taxonomy" id="13131"/>
    <lineage>
        <taxon>Eukaryota</taxon>
        <taxon>Metazoa</taxon>
        <taxon>Ecdysozoa</taxon>
        <taxon>Arthropoda</taxon>
        <taxon>Hexapoda</taxon>
        <taxon>Insecta</taxon>
        <taxon>Pterygota</taxon>
        <taxon>Neoptera</taxon>
        <taxon>Paraneoptera</taxon>
        <taxon>Hemiptera</taxon>
        <taxon>Sternorrhyncha</taxon>
        <taxon>Aphidomorpha</taxon>
        <taxon>Aphidoidea</taxon>
        <taxon>Aphididae</taxon>
        <taxon>Macrosiphini</taxon>
        <taxon>Macrosiphum</taxon>
    </lineage>
</organism>
<dbReference type="AlphaFoldDB" id="A0AAV0W7G2"/>
<reference evidence="1 2" key="1">
    <citation type="submission" date="2023-01" db="EMBL/GenBank/DDBJ databases">
        <authorList>
            <person name="Whitehead M."/>
        </authorList>
    </citation>
    <scope>NUCLEOTIDE SEQUENCE [LARGE SCALE GENOMIC DNA]</scope>
</reference>
<evidence type="ECO:0000313" key="2">
    <source>
        <dbReference type="Proteomes" id="UP001160148"/>
    </source>
</evidence>
<protein>
    <submittedName>
        <fullName evidence="1">Uncharacterized protein</fullName>
    </submittedName>
</protein>
<comment type="caution">
    <text evidence="1">The sequence shown here is derived from an EMBL/GenBank/DDBJ whole genome shotgun (WGS) entry which is preliminary data.</text>
</comment>
<name>A0AAV0W7G2_9HEMI</name>
<dbReference type="Proteomes" id="UP001160148">
    <property type="component" value="Unassembled WGS sequence"/>
</dbReference>
<accession>A0AAV0W7G2</accession>
<evidence type="ECO:0000313" key="1">
    <source>
        <dbReference type="EMBL" id="CAI6351715.1"/>
    </source>
</evidence>
<dbReference type="EMBL" id="CARXXK010000001">
    <property type="protein sequence ID" value="CAI6351715.1"/>
    <property type="molecule type" value="Genomic_DNA"/>
</dbReference>
<gene>
    <name evidence="1" type="ORF">MEUPH1_LOCUS8038</name>
</gene>
<sequence length="113" mass="13381">MSFEYLRTVNGITYKSYREACQQLSLLKDDKNWDDALTKANETKKLCSLRSLFSIILTSCNPSHPQSLWEKYKKIMSEVILYRNKKLNCCNDLDYADEIFNEALIIIEDMYYK</sequence>
<keyword evidence="2" id="KW-1185">Reference proteome</keyword>